<dbReference type="OrthoDB" id="11138at2157"/>
<dbReference type="AlphaFoldDB" id="F8DEQ7"/>
<accession>F8DEQ7</accession>
<dbReference type="KEGG" id="hxa:Halxa_0254"/>
<keyword evidence="1" id="KW-0614">Plasmid</keyword>
<dbReference type="EMBL" id="CP002842">
    <property type="protein sequence ID" value="AEH39494.1"/>
    <property type="molecule type" value="Genomic_DNA"/>
</dbReference>
<dbReference type="Proteomes" id="UP000006794">
    <property type="component" value="Plasmid pHALXA03"/>
</dbReference>
<dbReference type="GeneID" id="32176930"/>
<keyword evidence="2" id="KW-1185">Reference proteome</keyword>
<dbReference type="HOGENOM" id="CLU_2565683_0_0_2"/>
<gene>
    <name evidence="1" type="ordered locus">Halxa_0254</name>
</gene>
<sequence>MGSDDDRRCTTCGKSVADLPYEYWAFKTCRSCAADASPDRWGDGRSVGVGTYRKWRYFPRWHMTRHPDLPEHVRARHGGVA</sequence>
<evidence type="ECO:0000313" key="2">
    <source>
        <dbReference type="Proteomes" id="UP000006794"/>
    </source>
</evidence>
<proteinExistence type="predicted"/>
<geneLocation type="plasmid" evidence="1 2">
    <name>pHALXA03</name>
</geneLocation>
<evidence type="ECO:0000313" key="1">
    <source>
        <dbReference type="EMBL" id="AEH39494.1"/>
    </source>
</evidence>
<protein>
    <submittedName>
        <fullName evidence="1">Uncharacterized protein</fullName>
    </submittedName>
</protein>
<organism evidence="1 2">
    <name type="scientific">Halopiger xanaduensis (strain DSM 18323 / JCM 14033 / SH-6)</name>
    <dbReference type="NCBI Taxonomy" id="797210"/>
    <lineage>
        <taxon>Archaea</taxon>
        <taxon>Methanobacteriati</taxon>
        <taxon>Methanobacteriota</taxon>
        <taxon>Stenosarchaea group</taxon>
        <taxon>Halobacteria</taxon>
        <taxon>Halobacteriales</taxon>
        <taxon>Natrialbaceae</taxon>
        <taxon>Halopiger</taxon>
    </lineage>
</organism>
<reference evidence="2" key="1">
    <citation type="journal article" date="2012" name="Stand. Genomic Sci.">
        <title>Complete genome sequence of Halopiger xanaduensis type strain (SH-6(T)).</title>
        <authorList>
            <person name="Anderson I."/>
            <person name="Tindall B.J."/>
            <person name="Rohde M."/>
            <person name="Lucas S."/>
            <person name="Han J."/>
            <person name="Lapidus A."/>
            <person name="Cheng J.F."/>
            <person name="Goodwin L."/>
            <person name="Pitluck S."/>
            <person name="Peters L."/>
            <person name="Pati A."/>
            <person name="Mikhailova N."/>
            <person name="Pagani I."/>
            <person name="Teshima H."/>
            <person name="Han C."/>
            <person name="Tapia R."/>
            <person name="Land M."/>
            <person name="Woyke T."/>
            <person name="Klenk H.P."/>
            <person name="Kyrpides N."/>
            <person name="Ivanova N."/>
        </authorList>
    </citation>
    <scope>NUCLEOTIDE SEQUENCE [LARGE SCALE GENOMIC DNA]</scope>
    <source>
        <strain evidence="2">DSM 18323 / JCM 14033 / SH-6</strain>
        <plasmid evidence="2">Plasmid pHALXA03</plasmid>
    </source>
</reference>
<name>F8DEQ7_HALXS</name>
<dbReference type="RefSeq" id="WP_013876032.1">
    <property type="nucleotide sequence ID" value="NC_015659.1"/>
</dbReference>